<reference evidence="3 4" key="1">
    <citation type="submission" date="2024-03" db="EMBL/GenBank/DDBJ databases">
        <title>The Genome Sequence of Enterococcus sp. DIV2402.</title>
        <authorList>
            <consortium name="The Broad Institute Genomics Platform"/>
            <consortium name="The Broad Institute Microbial Omics Core"/>
            <consortium name="The Broad Institute Genomic Center for Infectious Diseases"/>
            <person name="Earl A."/>
            <person name="Manson A."/>
            <person name="Gilmore M."/>
            <person name="Schwartman J."/>
            <person name="Shea T."/>
            <person name="Abouelleil A."/>
            <person name="Cao P."/>
            <person name="Chapman S."/>
            <person name="Cusick C."/>
            <person name="Young S."/>
            <person name="Neafsey D."/>
            <person name="Nusbaum C."/>
            <person name="Birren B."/>
        </authorList>
    </citation>
    <scope>NUCLEOTIDE SEQUENCE [LARGE SCALE GENOMIC DNA]</scope>
    <source>
        <strain evidence="3 4">DIV2402</strain>
    </source>
</reference>
<dbReference type="PROSITE" id="PS51084">
    <property type="entry name" value="HIT_2"/>
    <property type="match status" value="1"/>
</dbReference>
<evidence type="ECO:0000256" key="1">
    <source>
        <dbReference type="PROSITE-ProRule" id="PRU00464"/>
    </source>
</evidence>
<dbReference type="SUPFAM" id="SSF54197">
    <property type="entry name" value="HIT-like"/>
    <property type="match status" value="1"/>
</dbReference>
<dbReference type="PANTHER" id="PTHR46648">
    <property type="entry name" value="HIT FAMILY PROTEIN 1"/>
    <property type="match status" value="1"/>
</dbReference>
<dbReference type="PANTHER" id="PTHR46648:SF1">
    <property type="entry name" value="ADENOSINE 5'-MONOPHOSPHORAMIDASE HNT1"/>
    <property type="match status" value="1"/>
</dbReference>
<proteinExistence type="predicted"/>
<keyword evidence="4" id="KW-1185">Reference proteome</keyword>
<dbReference type="InterPro" id="IPR011146">
    <property type="entry name" value="HIT-like"/>
</dbReference>
<dbReference type="EMBL" id="CP147251">
    <property type="protein sequence ID" value="WYJ77279.1"/>
    <property type="molecule type" value="Genomic_DNA"/>
</dbReference>
<protein>
    <recommendedName>
        <fullName evidence="2">HIT domain-containing protein</fullName>
    </recommendedName>
</protein>
<dbReference type="RefSeq" id="WP_207940575.1">
    <property type="nucleotide sequence ID" value="NZ_CP147251.1"/>
</dbReference>
<evidence type="ECO:0000313" key="3">
    <source>
        <dbReference type="EMBL" id="WYJ77279.1"/>
    </source>
</evidence>
<gene>
    <name evidence="3" type="ORF">DOK78_001917</name>
</gene>
<sequence length="130" mass="15083">MLCQFCHAISSHNYLKTTAHFYVVYDIDPIQQGHLLIISKEHYTNLRSLPRHSLYELIELEQELTELLETHFDIQGVSILQNNGKVMDEGTHFHVHVVPRYPNDAFWDNQYVPQQPLSLTKLTNLLGGIV</sequence>
<dbReference type="InterPro" id="IPR001310">
    <property type="entry name" value="Histidine_triad_HIT"/>
</dbReference>
<name>A0ABZ2SNB2_9ENTE</name>
<dbReference type="Gene3D" id="3.30.428.10">
    <property type="entry name" value="HIT-like"/>
    <property type="match status" value="1"/>
</dbReference>
<evidence type="ECO:0000313" key="4">
    <source>
        <dbReference type="Proteomes" id="UP000664701"/>
    </source>
</evidence>
<dbReference type="InterPro" id="IPR036265">
    <property type="entry name" value="HIT-like_sf"/>
</dbReference>
<evidence type="ECO:0000259" key="2">
    <source>
        <dbReference type="PROSITE" id="PS51084"/>
    </source>
</evidence>
<dbReference type="Proteomes" id="UP000664701">
    <property type="component" value="Chromosome"/>
</dbReference>
<feature type="short sequence motif" description="Histidine triad motif" evidence="1">
    <location>
        <begin position="92"/>
        <end position="96"/>
    </location>
</feature>
<organism evidence="3 4">
    <name type="scientific">Candidatus Enterococcus lowellii</name>
    <dbReference type="NCBI Taxonomy" id="2230877"/>
    <lineage>
        <taxon>Bacteria</taxon>
        <taxon>Bacillati</taxon>
        <taxon>Bacillota</taxon>
        <taxon>Bacilli</taxon>
        <taxon>Lactobacillales</taxon>
        <taxon>Enterococcaceae</taxon>
        <taxon>Enterococcus</taxon>
    </lineage>
</organism>
<accession>A0ABZ2SNB2</accession>
<feature type="domain" description="HIT" evidence="2">
    <location>
        <begin position="1"/>
        <end position="107"/>
    </location>
</feature>
<dbReference type="Pfam" id="PF01230">
    <property type="entry name" value="HIT"/>
    <property type="match status" value="1"/>
</dbReference>